<dbReference type="GO" id="GO:0003676">
    <property type="term" value="F:nucleic acid binding"/>
    <property type="evidence" value="ECO:0007669"/>
    <property type="project" value="InterPro"/>
</dbReference>
<accession>A0A0J0XWI0</accession>
<dbReference type="Proteomes" id="UP000053611">
    <property type="component" value="Unassembled WGS sequence"/>
</dbReference>
<protein>
    <submittedName>
        <fullName evidence="9">Ribonuclease H-like protein</fullName>
    </submittedName>
</protein>
<gene>
    <name evidence="9" type="ORF">CC85DRAFT_306628</name>
</gene>
<keyword evidence="5" id="KW-0269">Exonuclease</keyword>
<keyword evidence="3" id="KW-0540">Nuclease</keyword>
<evidence type="ECO:0000256" key="3">
    <source>
        <dbReference type="ARBA" id="ARBA00022722"/>
    </source>
</evidence>
<dbReference type="PANTHER" id="PTHR12801">
    <property type="entry name" value="RNA EXONUCLEASE REXO1 / RECO3 FAMILY MEMBER-RELATED"/>
    <property type="match status" value="1"/>
</dbReference>
<feature type="compositionally biased region" description="Low complexity" evidence="7">
    <location>
        <begin position="81"/>
        <end position="106"/>
    </location>
</feature>
<feature type="region of interest" description="Disordered" evidence="7">
    <location>
        <begin position="68"/>
        <end position="118"/>
    </location>
</feature>
<dbReference type="SMART" id="SM00479">
    <property type="entry name" value="EXOIII"/>
    <property type="match status" value="1"/>
</dbReference>
<sequence length="511" mass="56629">MFSNLGLFSQQTCPDLDCNRPSCLFRHSTARTARSSIDQLKETKSRCRMVSTTAAAPQVDVAVSTKRTATKPLEHPVQKKSSSAALLPQPASSSPAITSLSSTSAPSGPPALPYTKLSPQPLADRQKALGTLYAQFEKLYSRVLDQHPKLAQESALNQEDETSRNTRSIKAYKMAIHQAAVSISRRAPPDRVPHISIGTVKQCRAAAEAAEIAKASKLTTQRVDNLCHDIETLVQWGYPDYNNEELLAPPVIISSITERQVCDRCKKDFDPNVEYELGDCTFHYGRPRPERREGRRVWLYSCCGKERGAPGCEDGIHVFSFKEDDAKLAALEPYRTTQQVHSQNDILASGAFEIVGMDCEMIYTTGGSSLARVTIVDEDGATVFDELVRQRHRVLDCNTRFSGVVKEDLERAAMDLEAVRKAVCSFVGPKTIVVGHGLENDLRALRLLHDRVIDTAILYPHPNGRPYRRALRDLVKEHLGYFIQENSVGGHSSAEDARATIEVLKSRVRNS</sequence>
<evidence type="ECO:0000313" key="9">
    <source>
        <dbReference type="EMBL" id="KLT45408.1"/>
    </source>
</evidence>
<dbReference type="Gene3D" id="3.30.420.10">
    <property type="entry name" value="Ribonuclease H-like superfamily/Ribonuclease H"/>
    <property type="match status" value="1"/>
</dbReference>
<organism evidence="9 10">
    <name type="scientific">Cutaneotrichosporon oleaginosum</name>
    <dbReference type="NCBI Taxonomy" id="879819"/>
    <lineage>
        <taxon>Eukaryota</taxon>
        <taxon>Fungi</taxon>
        <taxon>Dikarya</taxon>
        <taxon>Basidiomycota</taxon>
        <taxon>Agaricomycotina</taxon>
        <taxon>Tremellomycetes</taxon>
        <taxon>Trichosporonales</taxon>
        <taxon>Trichosporonaceae</taxon>
        <taxon>Cutaneotrichosporon</taxon>
    </lineage>
</organism>
<evidence type="ECO:0000259" key="8">
    <source>
        <dbReference type="SMART" id="SM00479"/>
    </source>
</evidence>
<dbReference type="AlphaFoldDB" id="A0A0J0XWI0"/>
<evidence type="ECO:0000256" key="4">
    <source>
        <dbReference type="ARBA" id="ARBA00022801"/>
    </source>
</evidence>
<dbReference type="CDD" id="cd06145">
    <property type="entry name" value="REX1_like"/>
    <property type="match status" value="1"/>
</dbReference>
<dbReference type="GO" id="GO:0010629">
    <property type="term" value="P:negative regulation of gene expression"/>
    <property type="evidence" value="ECO:0007669"/>
    <property type="project" value="UniProtKB-ARBA"/>
</dbReference>
<dbReference type="InterPro" id="IPR034922">
    <property type="entry name" value="REX1-like_exo"/>
</dbReference>
<comment type="similarity">
    <text evidence="2">Belongs to the REXO1/REXO3 family.</text>
</comment>
<keyword evidence="10" id="KW-1185">Reference proteome</keyword>
<feature type="domain" description="Exonuclease" evidence="8">
    <location>
        <begin position="353"/>
        <end position="511"/>
    </location>
</feature>
<name>A0A0J0XWI0_9TREE</name>
<keyword evidence="6" id="KW-0539">Nucleus</keyword>
<evidence type="ECO:0000256" key="7">
    <source>
        <dbReference type="SAM" id="MobiDB-lite"/>
    </source>
</evidence>
<dbReference type="GO" id="GO:0005634">
    <property type="term" value="C:nucleus"/>
    <property type="evidence" value="ECO:0007669"/>
    <property type="project" value="UniProtKB-SubCell"/>
</dbReference>
<proteinExistence type="inferred from homology"/>
<dbReference type="GeneID" id="28986306"/>
<evidence type="ECO:0000256" key="1">
    <source>
        <dbReference type="ARBA" id="ARBA00004123"/>
    </source>
</evidence>
<evidence type="ECO:0000256" key="2">
    <source>
        <dbReference type="ARBA" id="ARBA00006357"/>
    </source>
</evidence>
<dbReference type="InterPro" id="IPR013520">
    <property type="entry name" value="Ribonucl_H"/>
</dbReference>
<dbReference type="GO" id="GO:0004527">
    <property type="term" value="F:exonuclease activity"/>
    <property type="evidence" value="ECO:0007669"/>
    <property type="project" value="UniProtKB-KW"/>
</dbReference>
<dbReference type="InterPro" id="IPR012337">
    <property type="entry name" value="RNaseH-like_sf"/>
</dbReference>
<keyword evidence="4" id="KW-0378">Hydrolase</keyword>
<dbReference type="STRING" id="879819.A0A0J0XWI0"/>
<evidence type="ECO:0000313" key="10">
    <source>
        <dbReference type="Proteomes" id="UP000053611"/>
    </source>
</evidence>
<dbReference type="InterPro" id="IPR036397">
    <property type="entry name" value="RNaseH_sf"/>
</dbReference>
<evidence type="ECO:0000256" key="5">
    <source>
        <dbReference type="ARBA" id="ARBA00022839"/>
    </source>
</evidence>
<reference evidence="9 10" key="1">
    <citation type="submission" date="2015-03" db="EMBL/GenBank/DDBJ databases">
        <title>Genomics and transcriptomics of the oil-accumulating basidiomycete yeast T. oleaginosus allow insights into substrate utilization and the diverse evolutionary trajectories of mating systems in fungi.</title>
        <authorList>
            <consortium name="DOE Joint Genome Institute"/>
            <person name="Kourist R."/>
            <person name="Kracht O."/>
            <person name="Bracharz F."/>
            <person name="Lipzen A."/>
            <person name="Nolan M."/>
            <person name="Ohm R."/>
            <person name="Grigoriev I."/>
            <person name="Sun S."/>
            <person name="Heitman J."/>
            <person name="Bruck T."/>
            <person name="Nowrousian M."/>
        </authorList>
    </citation>
    <scope>NUCLEOTIDE SEQUENCE [LARGE SCALE GENOMIC DNA]</scope>
    <source>
        <strain evidence="9 10">IBC0246</strain>
    </source>
</reference>
<dbReference type="PANTHER" id="PTHR12801:SF115">
    <property type="entry name" value="FI18136P1-RELATED"/>
    <property type="match status" value="1"/>
</dbReference>
<dbReference type="InterPro" id="IPR047021">
    <property type="entry name" value="REXO1/3/4-like"/>
</dbReference>
<dbReference type="OrthoDB" id="8191639at2759"/>
<evidence type="ECO:0000256" key="6">
    <source>
        <dbReference type="ARBA" id="ARBA00023242"/>
    </source>
</evidence>
<dbReference type="SUPFAM" id="SSF53098">
    <property type="entry name" value="Ribonuclease H-like"/>
    <property type="match status" value="1"/>
</dbReference>
<comment type="subcellular location">
    <subcellularLocation>
        <location evidence="1">Nucleus</location>
    </subcellularLocation>
</comment>
<dbReference type="EMBL" id="KQ087181">
    <property type="protein sequence ID" value="KLT45408.1"/>
    <property type="molecule type" value="Genomic_DNA"/>
</dbReference>
<dbReference type="RefSeq" id="XP_018281899.1">
    <property type="nucleotide sequence ID" value="XM_018425703.1"/>
</dbReference>
<dbReference type="Pfam" id="PF00929">
    <property type="entry name" value="RNase_T"/>
    <property type="match status" value="1"/>
</dbReference>
<dbReference type="FunFam" id="3.30.420.10:FF:000031">
    <property type="entry name" value="RNA exonuclease 1"/>
    <property type="match status" value="1"/>
</dbReference>